<proteinExistence type="predicted"/>
<comment type="caution">
    <text evidence="2">The sequence shown here is derived from an EMBL/GenBank/DDBJ whole genome shotgun (WGS) entry which is preliminary data.</text>
</comment>
<dbReference type="AlphaFoldDB" id="A0A9X0AUF8"/>
<feature type="region of interest" description="Disordered" evidence="1">
    <location>
        <begin position="1"/>
        <end position="94"/>
    </location>
</feature>
<accession>A0A9X0AUF8</accession>
<name>A0A9X0AUF8_9HELO</name>
<keyword evidence="3" id="KW-1185">Reference proteome</keyword>
<evidence type="ECO:0000256" key="1">
    <source>
        <dbReference type="SAM" id="MobiDB-lite"/>
    </source>
</evidence>
<organism evidence="2 3">
    <name type="scientific">Sclerotinia nivalis</name>
    <dbReference type="NCBI Taxonomy" id="352851"/>
    <lineage>
        <taxon>Eukaryota</taxon>
        <taxon>Fungi</taxon>
        <taxon>Dikarya</taxon>
        <taxon>Ascomycota</taxon>
        <taxon>Pezizomycotina</taxon>
        <taxon>Leotiomycetes</taxon>
        <taxon>Helotiales</taxon>
        <taxon>Sclerotiniaceae</taxon>
        <taxon>Sclerotinia</taxon>
    </lineage>
</organism>
<dbReference type="Proteomes" id="UP001152300">
    <property type="component" value="Unassembled WGS sequence"/>
</dbReference>
<dbReference type="EMBL" id="JAPEIS010000002">
    <property type="protein sequence ID" value="KAJ8069095.1"/>
    <property type="molecule type" value="Genomic_DNA"/>
</dbReference>
<sequence>MAFSFLTHRSKSKPSNVKNERDGQSNLNESSSHHDEKSHSATISTPVPLIFPSQRSSLDPNLPLPIPIHSIPSRASLSPDPEKSSEPSIDISLNSPYPQVRAAVRNTGI</sequence>
<evidence type="ECO:0000313" key="3">
    <source>
        <dbReference type="Proteomes" id="UP001152300"/>
    </source>
</evidence>
<evidence type="ECO:0000313" key="2">
    <source>
        <dbReference type="EMBL" id="KAJ8069095.1"/>
    </source>
</evidence>
<protein>
    <submittedName>
        <fullName evidence="2">Uncharacterized protein</fullName>
    </submittedName>
</protein>
<gene>
    <name evidence="2" type="ORF">OCU04_002768</name>
</gene>
<reference evidence="2" key="1">
    <citation type="submission" date="2022-11" db="EMBL/GenBank/DDBJ databases">
        <title>Genome Resource of Sclerotinia nivalis Strain SnTB1, a Plant Pathogen Isolated from American Ginseng.</title>
        <authorList>
            <person name="Fan S."/>
        </authorList>
    </citation>
    <scope>NUCLEOTIDE SEQUENCE</scope>
    <source>
        <strain evidence="2">SnTB1</strain>
    </source>
</reference>